<evidence type="ECO:0000313" key="3">
    <source>
        <dbReference type="EMBL" id="GES25052.1"/>
    </source>
</evidence>
<reference evidence="3 4" key="1">
    <citation type="submission" date="2019-10" db="EMBL/GenBank/DDBJ databases">
        <title>Whole genome shotgun sequence of Acrocarpospora pleiomorpha NBRC 16267.</title>
        <authorList>
            <person name="Ichikawa N."/>
            <person name="Kimura A."/>
            <person name="Kitahashi Y."/>
            <person name="Komaki H."/>
            <person name="Oguchi A."/>
        </authorList>
    </citation>
    <scope>NUCLEOTIDE SEQUENCE [LARGE SCALE GENOMIC DNA]</scope>
    <source>
        <strain evidence="3 4">NBRC 16267</strain>
    </source>
</reference>
<dbReference type="Proteomes" id="UP000377595">
    <property type="component" value="Unassembled WGS sequence"/>
</dbReference>
<accession>A0A5M3XVP7</accession>
<organism evidence="3 4">
    <name type="scientific">Acrocarpospora pleiomorpha</name>
    <dbReference type="NCBI Taxonomy" id="90975"/>
    <lineage>
        <taxon>Bacteria</taxon>
        <taxon>Bacillati</taxon>
        <taxon>Actinomycetota</taxon>
        <taxon>Actinomycetes</taxon>
        <taxon>Streptosporangiales</taxon>
        <taxon>Streptosporangiaceae</taxon>
        <taxon>Acrocarpospora</taxon>
    </lineage>
</organism>
<keyword evidence="1" id="KW-0560">Oxidoreductase</keyword>
<dbReference type="PANTHER" id="PTHR43244:SF1">
    <property type="entry name" value="5,10-METHYLENETETRAHYDROMETHANOPTERIN REDUCTASE"/>
    <property type="match status" value="1"/>
</dbReference>
<dbReference type="InterPro" id="IPR050564">
    <property type="entry name" value="F420-G6PD/mer"/>
</dbReference>
<protein>
    <recommendedName>
        <fullName evidence="2">Luciferase-like domain-containing protein</fullName>
    </recommendedName>
</protein>
<dbReference type="SUPFAM" id="SSF51679">
    <property type="entry name" value="Bacterial luciferase-like"/>
    <property type="match status" value="1"/>
</dbReference>
<evidence type="ECO:0000256" key="1">
    <source>
        <dbReference type="ARBA" id="ARBA00023002"/>
    </source>
</evidence>
<gene>
    <name evidence="3" type="ORF">Aple_079510</name>
</gene>
<sequence length="321" mass="33215">MPPALLFPIQPTYPDQVIPFGELVMNGLAGRLWLGQSFAVESHQMIAYLVGRGIKVPTGLGVTLMPLRHPMEAAAQARSLALLTGRPVVAGYGAATPELVESLRGTPYRKPATAAAGYAGTVRGMLDGVISGHDCEACVARGGLPTMKHAPVEVGLGVLRPGMARAAGGVADVAVTWMTPPGYIKDTLIPALAEGAAGRARVPRVATVVHVALANPSRDPVKLAQNAAGRHLTAPHYTDMLRRAGVPAAPADPQAGAKALVDAGVYAYGTPQEVVQRLRDYREAGVDEIILNTVGVGVTEGLKAAAADAEQILTALADADE</sequence>
<dbReference type="PANTHER" id="PTHR43244">
    <property type="match status" value="1"/>
</dbReference>
<dbReference type="OrthoDB" id="3621573at2"/>
<dbReference type="GO" id="GO:0016705">
    <property type="term" value="F:oxidoreductase activity, acting on paired donors, with incorporation or reduction of molecular oxygen"/>
    <property type="evidence" value="ECO:0007669"/>
    <property type="project" value="InterPro"/>
</dbReference>
<keyword evidence="4" id="KW-1185">Reference proteome</keyword>
<dbReference type="AlphaFoldDB" id="A0A5M3XVP7"/>
<evidence type="ECO:0000259" key="2">
    <source>
        <dbReference type="Pfam" id="PF00296"/>
    </source>
</evidence>
<feature type="domain" description="Luciferase-like" evidence="2">
    <location>
        <begin position="32"/>
        <end position="288"/>
    </location>
</feature>
<dbReference type="InterPro" id="IPR011251">
    <property type="entry name" value="Luciferase-like_dom"/>
</dbReference>
<evidence type="ECO:0000313" key="4">
    <source>
        <dbReference type="Proteomes" id="UP000377595"/>
    </source>
</evidence>
<dbReference type="InterPro" id="IPR036661">
    <property type="entry name" value="Luciferase-like_sf"/>
</dbReference>
<dbReference type="Pfam" id="PF00296">
    <property type="entry name" value="Bac_luciferase"/>
    <property type="match status" value="1"/>
</dbReference>
<comment type="caution">
    <text evidence="3">The sequence shown here is derived from an EMBL/GenBank/DDBJ whole genome shotgun (WGS) entry which is preliminary data.</text>
</comment>
<dbReference type="RefSeq" id="WP_155349851.1">
    <property type="nucleotide sequence ID" value="NZ_BAAAHM010000014.1"/>
</dbReference>
<name>A0A5M3XVP7_9ACTN</name>
<dbReference type="EMBL" id="BLAF01000061">
    <property type="protein sequence ID" value="GES25052.1"/>
    <property type="molecule type" value="Genomic_DNA"/>
</dbReference>
<proteinExistence type="predicted"/>
<dbReference type="Gene3D" id="3.20.20.30">
    <property type="entry name" value="Luciferase-like domain"/>
    <property type="match status" value="1"/>
</dbReference>